<evidence type="ECO:0000256" key="5">
    <source>
        <dbReference type="ARBA" id="ARBA00008391"/>
    </source>
</evidence>
<comment type="catalytic activity">
    <reaction evidence="1 11">
        <text>AMP + diphosphate = 5-phospho-alpha-D-ribose 1-diphosphate + adenine</text>
        <dbReference type="Rhea" id="RHEA:16609"/>
        <dbReference type="ChEBI" id="CHEBI:16708"/>
        <dbReference type="ChEBI" id="CHEBI:33019"/>
        <dbReference type="ChEBI" id="CHEBI:58017"/>
        <dbReference type="ChEBI" id="CHEBI:456215"/>
        <dbReference type="EC" id="2.4.2.7"/>
    </reaction>
</comment>
<evidence type="ECO:0000256" key="2">
    <source>
        <dbReference type="ARBA" id="ARBA00003968"/>
    </source>
</evidence>
<keyword evidence="9 11" id="KW-0808">Transferase</keyword>
<dbReference type="GO" id="GO:0003999">
    <property type="term" value="F:adenine phosphoribosyltransferase activity"/>
    <property type="evidence" value="ECO:0007669"/>
    <property type="project" value="UniProtKB-EC"/>
</dbReference>
<dbReference type="EMBL" id="JAHLQK010000006">
    <property type="protein sequence ID" value="MBU5677827.1"/>
    <property type="molecule type" value="Genomic_DNA"/>
</dbReference>
<evidence type="ECO:0000256" key="10">
    <source>
        <dbReference type="ARBA" id="ARBA00022726"/>
    </source>
</evidence>
<comment type="pathway">
    <text evidence="4 11">Purine metabolism; AMP biosynthesis via salvage pathway; AMP from adenine: step 1/1.</text>
</comment>
<dbReference type="NCBIfam" id="TIGR01090">
    <property type="entry name" value="apt"/>
    <property type="match status" value="1"/>
</dbReference>
<dbReference type="InterPro" id="IPR005764">
    <property type="entry name" value="Ade_phspho_trans"/>
</dbReference>
<comment type="caution">
    <text evidence="13">The sequence shown here is derived from an EMBL/GenBank/DDBJ whole genome shotgun (WGS) entry which is preliminary data.</text>
</comment>
<comment type="function">
    <text evidence="2 11">Catalyzes a salvage reaction resulting in the formation of AMP, that is energically less costly than de novo synthesis.</text>
</comment>
<comment type="subcellular location">
    <subcellularLocation>
        <location evidence="3 11">Cytoplasm</location>
    </subcellularLocation>
</comment>
<comment type="similarity">
    <text evidence="5 11">Belongs to the purine/pyrimidine phosphoribosyltransferase family.</text>
</comment>
<feature type="domain" description="Phosphoribosyltransferase" evidence="12">
    <location>
        <begin position="28"/>
        <end position="149"/>
    </location>
</feature>
<keyword evidence="10 11" id="KW-0660">Purine salvage</keyword>
<name>A0ABS6G5R8_9FIRM</name>
<dbReference type="PANTHER" id="PTHR32315">
    <property type="entry name" value="ADENINE PHOSPHORIBOSYLTRANSFERASE"/>
    <property type="match status" value="1"/>
</dbReference>
<dbReference type="EC" id="2.4.2.7" evidence="6 11"/>
<dbReference type="Proteomes" id="UP000779508">
    <property type="component" value="Unassembled WGS sequence"/>
</dbReference>
<dbReference type="NCBIfam" id="NF002636">
    <property type="entry name" value="PRK02304.1-5"/>
    <property type="match status" value="1"/>
</dbReference>
<evidence type="ECO:0000256" key="11">
    <source>
        <dbReference type="HAMAP-Rule" id="MF_00004"/>
    </source>
</evidence>
<dbReference type="RefSeq" id="WP_216418867.1">
    <property type="nucleotide sequence ID" value="NZ_JAHLQK010000006.1"/>
</dbReference>
<evidence type="ECO:0000259" key="12">
    <source>
        <dbReference type="Pfam" id="PF00156"/>
    </source>
</evidence>
<comment type="subunit">
    <text evidence="11">Homodimer.</text>
</comment>
<reference evidence="13 14" key="1">
    <citation type="submission" date="2021-06" db="EMBL/GenBank/DDBJ databases">
        <authorList>
            <person name="Sun Q."/>
            <person name="Li D."/>
        </authorList>
    </citation>
    <scope>NUCLEOTIDE SEQUENCE [LARGE SCALE GENOMIC DNA]</scope>
    <source>
        <strain evidence="13 14">MSJ-5</strain>
    </source>
</reference>
<dbReference type="HAMAP" id="MF_00004">
    <property type="entry name" value="Aden_phosphoribosyltr"/>
    <property type="match status" value="1"/>
</dbReference>
<dbReference type="Pfam" id="PF00156">
    <property type="entry name" value="Pribosyltran"/>
    <property type="match status" value="1"/>
</dbReference>
<gene>
    <name evidence="11" type="primary">apt</name>
    <name evidence="13" type="ORF">KQI88_15520</name>
</gene>
<keyword evidence="14" id="KW-1185">Reference proteome</keyword>
<evidence type="ECO:0000256" key="1">
    <source>
        <dbReference type="ARBA" id="ARBA00000868"/>
    </source>
</evidence>
<dbReference type="NCBIfam" id="NF002633">
    <property type="entry name" value="PRK02304.1-2"/>
    <property type="match status" value="1"/>
</dbReference>
<evidence type="ECO:0000256" key="9">
    <source>
        <dbReference type="ARBA" id="ARBA00022679"/>
    </source>
</evidence>
<proteinExistence type="inferred from homology"/>
<protein>
    <recommendedName>
        <fullName evidence="6 11">Adenine phosphoribosyltransferase</fullName>
        <shortName evidence="11">APRT</shortName>
        <ecNumber evidence="6 11">2.4.2.7</ecNumber>
    </recommendedName>
</protein>
<dbReference type="NCBIfam" id="NF002634">
    <property type="entry name" value="PRK02304.1-3"/>
    <property type="match status" value="1"/>
</dbReference>
<dbReference type="CDD" id="cd06223">
    <property type="entry name" value="PRTases_typeI"/>
    <property type="match status" value="1"/>
</dbReference>
<evidence type="ECO:0000313" key="14">
    <source>
        <dbReference type="Proteomes" id="UP000779508"/>
    </source>
</evidence>
<evidence type="ECO:0000256" key="3">
    <source>
        <dbReference type="ARBA" id="ARBA00004496"/>
    </source>
</evidence>
<evidence type="ECO:0000256" key="8">
    <source>
        <dbReference type="ARBA" id="ARBA00022676"/>
    </source>
</evidence>
<evidence type="ECO:0000313" key="13">
    <source>
        <dbReference type="EMBL" id="MBU5677827.1"/>
    </source>
</evidence>
<evidence type="ECO:0000256" key="4">
    <source>
        <dbReference type="ARBA" id="ARBA00004659"/>
    </source>
</evidence>
<dbReference type="PANTHER" id="PTHR32315:SF3">
    <property type="entry name" value="ADENINE PHOSPHORIBOSYLTRANSFERASE"/>
    <property type="match status" value="1"/>
</dbReference>
<dbReference type="InterPro" id="IPR000836">
    <property type="entry name" value="PRTase_dom"/>
</dbReference>
<organism evidence="13 14">
    <name type="scientific">Alkaliphilus flagellatus</name>
    <dbReference type="NCBI Taxonomy" id="2841507"/>
    <lineage>
        <taxon>Bacteria</taxon>
        <taxon>Bacillati</taxon>
        <taxon>Bacillota</taxon>
        <taxon>Clostridia</taxon>
        <taxon>Peptostreptococcales</taxon>
        <taxon>Natronincolaceae</taxon>
        <taxon>Alkaliphilus</taxon>
    </lineage>
</organism>
<dbReference type="InterPro" id="IPR050054">
    <property type="entry name" value="UPRTase/APRTase"/>
</dbReference>
<accession>A0ABS6G5R8</accession>
<sequence>MDLKSKIRVIEDFPKKGISFKDITTLLKDGEAYKYLVRELSDQLKNLNVDVIVGPEARGFLIGTPVAYDLGVGFVPIRKPGKLPAETISYEYELEYGTDLLQIHKDAIRPGQRVAILDDLLATGGTVLATAKLIEQLGGQVVSINFLIELNFLQGRDVLQDYEVHSLVQYED</sequence>
<keyword evidence="7 11" id="KW-0963">Cytoplasm</keyword>
<evidence type="ECO:0000256" key="6">
    <source>
        <dbReference type="ARBA" id="ARBA00011893"/>
    </source>
</evidence>
<evidence type="ECO:0000256" key="7">
    <source>
        <dbReference type="ARBA" id="ARBA00022490"/>
    </source>
</evidence>
<keyword evidence="8 11" id="KW-0328">Glycosyltransferase</keyword>